<dbReference type="InterPro" id="IPR054520">
    <property type="entry name" value="M_Eco57I_C"/>
</dbReference>
<keyword evidence="4" id="KW-0808">Transferase</keyword>
<evidence type="ECO:0000256" key="3">
    <source>
        <dbReference type="ARBA" id="ARBA00022603"/>
    </source>
</evidence>
<dbReference type="Gene3D" id="3.40.50.150">
    <property type="entry name" value="Vaccinia Virus protein VP39"/>
    <property type="match status" value="1"/>
</dbReference>
<dbReference type="Pfam" id="PF07669">
    <property type="entry name" value="Eco57I"/>
    <property type="match status" value="1"/>
</dbReference>
<protein>
    <recommendedName>
        <fullName evidence="2">site-specific DNA-methyltransferase (adenine-specific)</fullName>
        <ecNumber evidence="2">2.1.1.72</ecNumber>
    </recommendedName>
</protein>
<feature type="domain" description="Type II methyltransferase M.Eco57I C-terminal" evidence="8">
    <location>
        <begin position="352"/>
        <end position="499"/>
    </location>
</feature>
<dbReference type="InterPro" id="IPR050953">
    <property type="entry name" value="N4_N6_ade-DNA_methylase"/>
</dbReference>
<dbReference type="AlphaFoldDB" id="A0A6G9EAR6"/>
<dbReference type="PANTHER" id="PTHR33841:SF5">
    <property type="entry name" value="DNA METHYLASE (MODIFICATION METHYLASE) (METHYLTRANSFERASE)-RELATED"/>
    <property type="match status" value="1"/>
</dbReference>
<evidence type="ECO:0000313" key="9">
    <source>
        <dbReference type="EMBL" id="QIP58410.1"/>
    </source>
</evidence>
<dbReference type="GO" id="GO:0009007">
    <property type="term" value="F:site-specific DNA-methyltransferase (adenine-specific) activity"/>
    <property type="evidence" value="ECO:0007669"/>
    <property type="project" value="UniProtKB-EC"/>
</dbReference>
<dbReference type="EC" id="2.1.1.72" evidence="2"/>
<evidence type="ECO:0000256" key="1">
    <source>
        <dbReference type="ARBA" id="ARBA00006594"/>
    </source>
</evidence>
<dbReference type="InterPro" id="IPR011639">
    <property type="entry name" value="MethylTrfase_TaqI-like_dom"/>
</dbReference>
<keyword evidence="3" id="KW-0489">Methyltransferase</keyword>
<organism evidence="9">
    <name type="scientific">Bacillus pumilus</name>
    <name type="common">Bacillus mesentericus</name>
    <dbReference type="NCBI Taxonomy" id="1408"/>
    <lineage>
        <taxon>Bacteria</taxon>
        <taxon>Bacillati</taxon>
        <taxon>Bacillota</taxon>
        <taxon>Bacilli</taxon>
        <taxon>Bacillales</taxon>
        <taxon>Bacillaceae</taxon>
        <taxon>Bacillus</taxon>
    </lineage>
</organism>
<evidence type="ECO:0000256" key="4">
    <source>
        <dbReference type="ARBA" id="ARBA00022679"/>
    </source>
</evidence>
<evidence type="ECO:0000256" key="6">
    <source>
        <dbReference type="ARBA" id="ARBA00047942"/>
    </source>
</evidence>
<comment type="catalytic activity">
    <reaction evidence="6">
        <text>a 2'-deoxyadenosine in DNA + S-adenosyl-L-methionine = an N(6)-methyl-2'-deoxyadenosine in DNA + S-adenosyl-L-homocysteine + H(+)</text>
        <dbReference type="Rhea" id="RHEA:15197"/>
        <dbReference type="Rhea" id="RHEA-COMP:12418"/>
        <dbReference type="Rhea" id="RHEA-COMP:12419"/>
        <dbReference type="ChEBI" id="CHEBI:15378"/>
        <dbReference type="ChEBI" id="CHEBI:57856"/>
        <dbReference type="ChEBI" id="CHEBI:59789"/>
        <dbReference type="ChEBI" id="CHEBI:90615"/>
        <dbReference type="ChEBI" id="CHEBI:90616"/>
        <dbReference type="EC" id="2.1.1.72"/>
    </reaction>
</comment>
<evidence type="ECO:0000259" key="7">
    <source>
        <dbReference type="Pfam" id="PF07669"/>
    </source>
</evidence>
<dbReference type="CDD" id="cd02440">
    <property type="entry name" value="AdoMet_MTases"/>
    <property type="match status" value="1"/>
</dbReference>
<dbReference type="SUPFAM" id="SSF53335">
    <property type="entry name" value="S-adenosyl-L-methionine-dependent methyltransferases"/>
    <property type="match status" value="1"/>
</dbReference>
<dbReference type="InterPro" id="IPR029063">
    <property type="entry name" value="SAM-dependent_MTases_sf"/>
</dbReference>
<evidence type="ECO:0000256" key="2">
    <source>
        <dbReference type="ARBA" id="ARBA00011900"/>
    </source>
</evidence>
<sequence length="545" mass="63265">MSKQIDVSPWFEANKEQKQQLLGQVYTPINIADVMTEIAMSLKPNKILDPCFGKGIFIDSLLKKGYPKENIIGVEIDPFCYNDYKESNVSLDLENINFFNFNKQVDCVIMNPPYVRQENLTTDMPDFLNKNYLNEKLKSLRVELSARSNLYLYFFVKAWSILKDNGSIIAIVPNTWAIADYGTKFKEFLLDNFLIEKFISFDKDVFPDADVESCILQLTKKGREEKYPNHKMEFVDISNKINGSFKNIFMENKESNFNHYYQKDLKVKSNWITIFKNENEWDESSLVSLDSLTVINRGIGTNGNSIFIDEASKFKDMFNQFFQPIVCSPKDVTGYTTGSRIKEDFILMTDANKEELPKELLDFLEEQEIKLANNKKPKTLYEKFKKNPDSWYQIKRTQPSTIIFSYIIRENKKFIFNESRLIARDNFYEINVKEGVDPFLLFSILNSNITSYYLEGIGRTHGKGLLKVQKYELDQLKVINPATISSEDKKTLIALAKRLIAENDNSLIGTIDTILLPYLSEGLKIEQLLHLLKQKEQERSAKKKV</sequence>
<dbReference type="GO" id="GO:0032259">
    <property type="term" value="P:methylation"/>
    <property type="evidence" value="ECO:0007669"/>
    <property type="project" value="UniProtKB-KW"/>
</dbReference>
<comment type="similarity">
    <text evidence="1">Belongs to the N(4)/N(6)-methyltransferase family.</text>
</comment>
<dbReference type="PRINTS" id="PR00507">
    <property type="entry name" value="N12N6MTFRASE"/>
</dbReference>
<keyword evidence="5" id="KW-0949">S-adenosyl-L-methionine</keyword>
<dbReference type="InterPro" id="IPR002052">
    <property type="entry name" value="DNA_methylase_N6_adenine_CS"/>
</dbReference>
<name>A0A6G9EAR6_BACPU</name>
<dbReference type="PANTHER" id="PTHR33841">
    <property type="entry name" value="DNA METHYLTRANSFERASE YEEA-RELATED"/>
    <property type="match status" value="1"/>
</dbReference>
<feature type="domain" description="Type II methyltransferase M.TaqI-like" evidence="7">
    <location>
        <begin position="94"/>
        <end position="206"/>
    </location>
</feature>
<dbReference type="PROSITE" id="PS00092">
    <property type="entry name" value="N6_MTASE"/>
    <property type="match status" value="1"/>
</dbReference>
<reference evidence="9" key="1">
    <citation type="submission" date="2019-08" db="EMBL/GenBank/DDBJ databases">
        <authorList>
            <person name="Zhu Z."/>
            <person name="Xu D."/>
            <person name="Xu S.-Y."/>
        </authorList>
    </citation>
    <scope>NUCLEOTIDE SEQUENCE</scope>
    <source>
        <strain evidence="9">DX18</strain>
    </source>
</reference>
<accession>A0A6G9EAR6</accession>
<proteinExistence type="inferred from homology"/>
<dbReference type="Pfam" id="PF22837">
    <property type="entry name" value="M_Eco57I_C"/>
    <property type="match status" value="1"/>
</dbReference>
<dbReference type="EMBL" id="MN312205">
    <property type="protein sequence ID" value="QIP58410.1"/>
    <property type="molecule type" value="Genomic_DNA"/>
</dbReference>
<dbReference type="GO" id="GO:0006304">
    <property type="term" value="P:DNA modification"/>
    <property type="evidence" value="ECO:0007669"/>
    <property type="project" value="InterPro"/>
</dbReference>
<evidence type="ECO:0000259" key="8">
    <source>
        <dbReference type="Pfam" id="PF22837"/>
    </source>
</evidence>
<dbReference type="GO" id="GO:0003676">
    <property type="term" value="F:nucleic acid binding"/>
    <property type="evidence" value="ECO:0007669"/>
    <property type="project" value="InterPro"/>
</dbReference>
<evidence type="ECO:0000256" key="5">
    <source>
        <dbReference type="ARBA" id="ARBA00022691"/>
    </source>
</evidence>